<accession>A0ABD2BW38</accession>
<gene>
    <name evidence="1" type="ORF">V1478_002229</name>
</gene>
<comment type="caution">
    <text evidence="1">The sequence shown here is derived from an EMBL/GenBank/DDBJ whole genome shotgun (WGS) entry which is preliminary data.</text>
</comment>
<evidence type="ECO:0000313" key="1">
    <source>
        <dbReference type="EMBL" id="KAL2736976.1"/>
    </source>
</evidence>
<organism evidence="1 2">
    <name type="scientific">Vespula squamosa</name>
    <name type="common">Southern yellow jacket</name>
    <name type="synonym">Wasp</name>
    <dbReference type="NCBI Taxonomy" id="30214"/>
    <lineage>
        <taxon>Eukaryota</taxon>
        <taxon>Metazoa</taxon>
        <taxon>Ecdysozoa</taxon>
        <taxon>Arthropoda</taxon>
        <taxon>Hexapoda</taxon>
        <taxon>Insecta</taxon>
        <taxon>Pterygota</taxon>
        <taxon>Neoptera</taxon>
        <taxon>Endopterygota</taxon>
        <taxon>Hymenoptera</taxon>
        <taxon>Apocrita</taxon>
        <taxon>Aculeata</taxon>
        <taxon>Vespoidea</taxon>
        <taxon>Vespidae</taxon>
        <taxon>Vespinae</taxon>
        <taxon>Vespula</taxon>
    </lineage>
</organism>
<protein>
    <submittedName>
        <fullName evidence="1">Uncharacterized protein</fullName>
    </submittedName>
</protein>
<proteinExistence type="predicted"/>
<reference evidence="1 2" key="1">
    <citation type="journal article" date="2024" name="Ann. Entomol. Soc. Am.">
        <title>Genomic analyses of the southern and eastern yellowjacket wasps (Hymenoptera: Vespidae) reveal evolutionary signatures of social life.</title>
        <authorList>
            <person name="Catto M.A."/>
            <person name="Caine P.B."/>
            <person name="Orr S.E."/>
            <person name="Hunt B.G."/>
            <person name="Goodisman M.A.D."/>
        </authorList>
    </citation>
    <scope>NUCLEOTIDE SEQUENCE [LARGE SCALE GENOMIC DNA]</scope>
    <source>
        <strain evidence="1">233</strain>
        <tissue evidence="1">Head and thorax</tissue>
    </source>
</reference>
<dbReference type="EMBL" id="JAUDFV010000039">
    <property type="protein sequence ID" value="KAL2736976.1"/>
    <property type="molecule type" value="Genomic_DNA"/>
</dbReference>
<name>A0ABD2BW38_VESSQ</name>
<evidence type="ECO:0000313" key="2">
    <source>
        <dbReference type="Proteomes" id="UP001607302"/>
    </source>
</evidence>
<keyword evidence="2" id="KW-1185">Reference proteome</keyword>
<dbReference type="AlphaFoldDB" id="A0ABD2BW38"/>
<sequence>MDHEVSEFNVSGINLKKNDGSAIRRVRTRSSLWEHQQSHTCSEILLRYYRKLRLSHSALKF</sequence>
<dbReference type="Proteomes" id="UP001607302">
    <property type="component" value="Unassembled WGS sequence"/>
</dbReference>